<feature type="region of interest" description="Disordered" evidence="1">
    <location>
        <begin position="46"/>
        <end position="68"/>
    </location>
</feature>
<gene>
    <name evidence="2" type="ORF">EZS28_029558</name>
</gene>
<proteinExistence type="predicted"/>
<feature type="compositionally biased region" description="Basic and acidic residues" evidence="1">
    <location>
        <begin position="49"/>
        <end position="58"/>
    </location>
</feature>
<evidence type="ECO:0000313" key="2">
    <source>
        <dbReference type="EMBL" id="KAA6374915.1"/>
    </source>
</evidence>
<dbReference type="EMBL" id="SNRW01011616">
    <property type="protein sequence ID" value="KAA6374915.1"/>
    <property type="molecule type" value="Genomic_DNA"/>
</dbReference>
<dbReference type="AlphaFoldDB" id="A0A5J4UYT9"/>
<comment type="caution">
    <text evidence="2">The sequence shown here is derived from an EMBL/GenBank/DDBJ whole genome shotgun (WGS) entry which is preliminary data.</text>
</comment>
<protein>
    <submittedName>
        <fullName evidence="2">Uncharacterized protein</fullName>
    </submittedName>
</protein>
<accession>A0A5J4UYT9</accession>
<evidence type="ECO:0000256" key="1">
    <source>
        <dbReference type="SAM" id="MobiDB-lite"/>
    </source>
</evidence>
<reference evidence="2 3" key="1">
    <citation type="submission" date="2019-03" db="EMBL/GenBank/DDBJ databases">
        <title>Single cell metagenomics reveals metabolic interactions within the superorganism composed of flagellate Streblomastix strix and complex community of Bacteroidetes bacteria on its surface.</title>
        <authorList>
            <person name="Treitli S.C."/>
            <person name="Kolisko M."/>
            <person name="Husnik F."/>
            <person name="Keeling P."/>
            <person name="Hampl V."/>
        </authorList>
    </citation>
    <scope>NUCLEOTIDE SEQUENCE [LARGE SCALE GENOMIC DNA]</scope>
    <source>
        <strain evidence="2">ST1C</strain>
    </source>
</reference>
<dbReference type="Proteomes" id="UP000324800">
    <property type="component" value="Unassembled WGS sequence"/>
</dbReference>
<name>A0A5J4UYT9_9EUKA</name>
<sequence length="94" mass="10832">MNNALSNHASPLLRRWAPPLFIGLWRYESSSQITFIMYKDRLSQSSSTGKEKELHAEKASQQAPEGTIPLSQIEYDTRLAWVDDKHRLTEKDNT</sequence>
<organism evidence="2 3">
    <name type="scientific">Streblomastix strix</name>
    <dbReference type="NCBI Taxonomy" id="222440"/>
    <lineage>
        <taxon>Eukaryota</taxon>
        <taxon>Metamonada</taxon>
        <taxon>Preaxostyla</taxon>
        <taxon>Oxymonadida</taxon>
        <taxon>Streblomastigidae</taxon>
        <taxon>Streblomastix</taxon>
    </lineage>
</organism>
<evidence type="ECO:0000313" key="3">
    <source>
        <dbReference type="Proteomes" id="UP000324800"/>
    </source>
</evidence>